<sequence length="118" mass="13432">MNGILAVILLWPHRRKTRRLPRHTDLLELNSEASRTFLACLQNTGVEYKVYVDPAGATVVVPATKREIDFDGVDAKLLKCMMQVKHLMHVVTESSLYDHDEHENAVASHSVTHEWLSE</sequence>
<dbReference type="EMBL" id="JAPVEA010000007">
    <property type="protein sequence ID" value="KAJ5444776.1"/>
    <property type="molecule type" value="Genomic_DNA"/>
</dbReference>
<reference evidence="1" key="2">
    <citation type="journal article" date="2023" name="IMA Fungus">
        <title>Comparative genomic study of the Penicillium genus elucidates a diverse pangenome and 15 lateral gene transfer events.</title>
        <authorList>
            <person name="Petersen C."/>
            <person name="Sorensen T."/>
            <person name="Nielsen M.R."/>
            <person name="Sondergaard T.E."/>
            <person name="Sorensen J.L."/>
            <person name="Fitzpatrick D.A."/>
            <person name="Frisvad J.C."/>
            <person name="Nielsen K.L."/>
        </authorList>
    </citation>
    <scope>NUCLEOTIDE SEQUENCE</scope>
    <source>
        <strain evidence="1">IBT 16125</strain>
    </source>
</reference>
<name>A0AAD6G2C7_9EURO</name>
<comment type="caution">
    <text evidence="1">The sequence shown here is derived from an EMBL/GenBank/DDBJ whole genome shotgun (WGS) entry which is preliminary data.</text>
</comment>
<dbReference type="RefSeq" id="XP_056764856.1">
    <property type="nucleotide sequence ID" value="XM_056912030.1"/>
</dbReference>
<evidence type="ECO:0000313" key="1">
    <source>
        <dbReference type="EMBL" id="KAJ5444776.1"/>
    </source>
</evidence>
<organism evidence="1 2">
    <name type="scientific">Penicillium daleae</name>
    <dbReference type="NCBI Taxonomy" id="63821"/>
    <lineage>
        <taxon>Eukaryota</taxon>
        <taxon>Fungi</taxon>
        <taxon>Dikarya</taxon>
        <taxon>Ascomycota</taxon>
        <taxon>Pezizomycotina</taxon>
        <taxon>Eurotiomycetes</taxon>
        <taxon>Eurotiomycetidae</taxon>
        <taxon>Eurotiales</taxon>
        <taxon>Aspergillaceae</taxon>
        <taxon>Penicillium</taxon>
    </lineage>
</organism>
<keyword evidence="2" id="KW-1185">Reference proteome</keyword>
<proteinExistence type="predicted"/>
<gene>
    <name evidence="1" type="ORF">N7458_008648</name>
</gene>
<accession>A0AAD6G2C7</accession>
<protein>
    <submittedName>
        <fullName evidence="1">Uncharacterized protein</fullName>
    </submittedName>
</protein>
<dbReference type="Proteomes" id="UP001213681">
    <property type="component" value="Unassembled WGS sequence"/>
</dbReference>
<evidence type="ECO:0000313" key="2">
    <source>
        <dbReference type="Proteomes" id="UP001213681"/>
    </source>
</evidence>
<dbReference type="GeneID" id="81602273"/>
<reference evidence="1" key="1">
    <citation type="submission" date="2022-12" db="EMBL/GenBank/DDBJ databases">
        <authorList>
            <person name="Petersen C."/>
        </authorList>
    </citation>
    <scope>NUCLEOTIDE SEQUENCE</scope>
    <source>
        <strain evidence="1">IBT 16125</strain>
    </source>
</reference>
<dbReference type="AlphaFoldDB" id="A0AAD6G2C7"/>